<proteinExistence type="predicted"/>
<protein>
    <submittedName>
        <fullName evidence="2">Uncharacterized protein</fullName>
    </submittedName>
</protein>
<feature type="non-terminal residue" evidence="2">
    <location>
        <position position="205"/>
    </location>
</feature>
<name>A0A2H3CHC0_ARMGA</name>
<keyword evidence="3" id="KW-1185">Reference proteome</keyword>
<sequence>MKQRAHATKSQPSASEYQRQLQRTLGPNTFSVKNLDVKEWAQRIWGLSEAEVTEVLHYTRRWKLKNSALKKYGDILQGDRAQEPELYAQFQIICEDVLQRLSKDAKRRSKHNIGIWHGSGSAQLPDAHTQTVVRKPDILVLRRSTIQSLNRTTKLKINRIQRHHLWGLTLFPMEVEKTKQKPSPPKTTKAVSNKKSTNDPRGSHR</sequence>
<dbReference type="AlphaFoldDB" id="A0A2H3CHC0"/>
<evidence type="ECO:0000313" key="3">
    <source>
        <dbReference type="Proteomes" id="UP000217790"/>
    </source>
</evidence>
<evidence type="ECO:0000256" key="1">
    <source>
        <dbReference type="SAM" id="MobiDB-lite"/>
    </source>
</evidence>
<feature type="compositionally biased region" description="Polar residues" evidence="1">
    <location>
        <begin position="8"/>
        <end position="20"/>
    </location>
</feature>
<accession>A0A2H3CHC0</accession>
<gene>
    <name evidence="2" type="ORF">ARMGADRAFT_1038650</name>
</gene>
<dbReference type="OrthoDB" id="10333830at2759"/>
<evidence type="ECO:0000313" key="2">
    <source>
        <dbReference type="EMBL" id="PBK82499.1"/>
    </source>
</evidence>
<organism evidence="2 3">
    <name type="scientific">Armillaria gallica</name>
    <name type="common">Bulbous honey fungus</name>
    <name type="synonym">Armillaria bulbosa</name>
    <dbReference type="NCBI Taxonomy" id="47427"/>
    <lineage>
        <taxon>Eukaryota</taxon>
        <taxon>Fungi</taxon>
        <taxon>Dikarya</taxon>
        <taxon>Basidiomycota</taxon>
        <taxon>Agaricomycotina</taxon>
        <taxon>Agaricomycetes</taxon>
        <taxon>Agaricomycetidae</taxon>
        <taxon>Agaricales</taxon>
        <taxon>Marasmiineae</taxon>
        <taxon>Physalacriaceae</taxon>
        <taxon>Armillaria</taxon>
    </lineage>
</organism>
<dbReference type="EMBL" id="KZ293717">
    <property type="protein sequence ID" value="PBK82499.1"/>
    <property type="molecule type" value="Genomic_DNA"/>
</dbReference>
<feature type="region of interest" description="Disordered" evidence="1">
    <location>
        <begin position="175"/>
        <end position="205"/>
    </location>
</feature>
<feature type="compositionally biased region" description="Basic and acidic residues" evidence="1">
    <location>
        <begin position="196"/>
        <end position="205"/>
    </location>
</feature>
<feature type="region of interest" description="Disordered" evidence="1">
    <location>
        <begin position="1"/>
        <end position="20"/>
    </location>
</feature>
<dbReference type="Proteomes" id="UP000217790">
    <property type="component" value="Unassembled WGS sequence"/>
</dbReference>
<reference evidence="3" key="1">
    <citation type="journal article" date="2017" name="Nat. Ecol. Evol.">
        <title>Genome expansion and lineage-specific genetic innovations in the forest pathogenic fungi Armillaria.</title>
        <authorList>
            <person name="Sipos G."/>
            <person name="Prasanna A.N."/>
            <person name="Walter M.C."/>
            <person name="O'Connor E."/>
            <person name="Balint B."/>
            <person name="Krizsan K."/>
            <person name="Kiss B."/>
            <person name="Hess J."/>
            <person name="Varga T."/>
            <person name="Slot J."/>
            <person name="Riley R."/>
            <person name="Boka B."/>
            <person name="Rigling D."/>
            <person name="Barry K."/>
            <person name="Lee J."/>
            <person name="Mihaltcheva S."/>
            <person name="LaButti K."/>
            <person name="Lipzen A."/>
            <person name="Waldron R."/>
            <person name="Moloney N.M."/>
            <person name="Sperisen C."/>
            <person name="Kredics L."/>
            <person name="Vagvoelgyi C."/>
            <person name="Patrignani A."/>
            <person name="Fitzpatrick D."/>
            <person name="Nagy I."/>
            <person name="Doyle S."/>
            <person name="Anderson J.B."/>
            <person name="Grigoriev I.V."/>
            <person name="Gueldener U."/>
            <person name="Muensterkoetter M."/>
            <person name="Nagy L.G."/>
        </authorList>
    </citation>
    <scope>NUCLEOTIDE SEQUENCE [LARGE SCALE GENOMIC DNA]</scope>
    <source>
        <strain evidence="3">Ar21-2</strain>
    </source>
</reference>
<dbReference type="InParanoid" id="A0A2H3CHC0"/>